<sequence length="46" mass="5989">MYQFVNLLFIIYYLLFIIYYLLFIIYYLLFIILLYFQLNFYTMLDF</sequence>
<accession>A0A1V0SF87</accession>
<keyword evidence="1" id="KW-0812">Transmembrane</keyword>
<evidence type="ECO:0000256" key="1">
    <source>
        <dbReference type="SAM" id="Phobius"/>
    </source>
</evidence>
<name>A0A1V0SF87_9VIRU</name>
<protein>
    <submittedName>
        <fullName evidence="2">Uncharacterized protein</fullName>
    </submittedName>
</protein>
<proteinExistence type="predicted"/>
<keyword evidence="1" id="KW-1133">Transmembrane helix</keyword>
<gene>
    <name evidence="2" type="ORF">Hokovirus_1_268</name>
</gene>
<evidence type="ECO:0000313" key="2">
    <source>
        <dbReference type="EMBL" id="ARF10389.1"/>
    </source>
</evidence>
<feature type="transmembrane region" description="Helical" evidence="1">
    <location>
        <begin position="7"/>
        <end position="36"/>
    </location>
</feature>
<keyword evidence="1" id="KW-0472">Membrane</keyword>
<dbReference type="EMBL" id="KY684103">
    <property type="protein sequence ID" value="ARF10389.1"/>
    <property type="molecule type" value="Genomic_DNA"/>
</dbReference>
<reference evidence="2" key="1">
    <citation type="journal article" date="2017" name="Science">
        <title>Giant viruses with an expanded complement of translation system components.</title>
        <authorList>
            <person name="Schulz F."/>
            <person name="Yutin N."/>
            <person name="Ivanova N.N."/>
            <person name="Ortega D.R."/>
            <person name="Lee T.K."/>
            <person name="Vierheilig J."/>
            <person name="Daims H."/>
            <person name="Horn M."/>
            <person name="Wagner M."/>
            <person name="Jensen G.J."/>
            <person name="Kyrpides N.C."/>
            <person name="Koonin E.V."/>
            <person name="Woyke T."/>
        </authorList>
    </citation>
    <scope>NUCLEOTIDE SEQUENCE</scope>
    <source>
        <strain evidence="2">HKV1</strain>
    </source>
</reference>
<organism evidence="2">
    <name type="scientific">Hokovirus HKV1</name>
    <dbReference type="NCBI Taxonomy" id="1977638"/>
    <lineage>
        <taxon>Viruses</taxon>
        <taxon>Varidnaviria</taxon>
        <taxon>Bamfordvirae</taxon>
        <taxon>Nucleocytoviricota</taxon>
        <taxon>Megaviricetes</taxon>
        <taxon>Imitervirales</taxon>
        <taxon>Mimiviridae</taxon>
        <taxon>Klosneuvirinae</taxon>
        <taxon>Hokovirus</taxon>
    </lineage>
</organism>